<feature type="region of interest" description="Disordered" evidence="2">
    <location>
        <begin position="197"/>
        <end position="226"/>
    </location>
</feature>
<accession>A0A6A5KKI5</accession>
<feature type="compositionally biased region" description="Basic and acidic residues" evidence="2">
    <location>
        <begin position="307"/>
        <end position="322"/>
    </location>
</feature>
<evidence type="ECO:0000313" key="3">
    <source>
        <dbReference type="EMBL" id="KAF1833973.1"/>
    </source>
</evidence>
<dbReference type="EMBL" id="ML975309">
    <property type="protein sequence ID" value="KAF1833973.1"/>
    <property type="molecule type" value="Genomic_DNA"/>
</dbReference>
<keyword evidence="1" id="KW-0175">Coiled coil</keyword>
<evidence type="ECO:0000256" key="2">
    <source>
        <dbReference type="SAM" id="MobiDB-lite"/>
    </source>
</evidence>
<sequence length="997" mass="113401">MARTHSSHTASPRRIPSPQRSPARRPSQDGSQYEMDLDALGLNSTFESTELENSHQPPADRVDTSDIEGPEDFTMNMTYWMTADLPLAQIKSRKEAQAKRSERRMDAMQETSEHDVATEVGDQAMVEDREERGDEPSRTASPARRPNGTTDEREYSTPASERSMENEEKVRSFLSALPDTDMEGALSGTPLHVPRHSFLQVPRPSPPKARSLQPTVEDYDTPRKPTQETVIHHASAIIDTGEGDAARNKVAELHARLEHHEMASRSRITELETILSYTRSELEGARTDNYRHKERISSLEQNMEQQNADRKDARDSAEAELKTRETALESKMHEFREEMRLQNLAKLQNQREEFERQRKVLEESKRQLTEEVAERGRSLEQVQAELAESRRSHEQELQVSGETQSQQPESEDDHTKQERMLLTEQLSSVQARADALQSSLEMATAEARATREAVQKKDDMLSSMEAKAQNYTTRIAELEGHLQTARFEVECAQADVAAKHQLFHTNIELNARLRSLQSELELSRKDAVAREQESLRVPELEKRIVVLQSDLAAARTDRAAEDQHSLHTSALETRISSLQSQLDSAHANLAAKDEQILRTTALESQNRSLQLQLDSTRTNRSTQDDQMLRIPDLEARISLVQSQLEAARTSIAAKDHEALRVMEEREQAEQRFHTCQGRLQSLEAGTAKLRQQLAEAHRDSAIARADAERFEQELDDALERLQDARAEADGRVMDLDKKLNKMKELKLEAENKFKDLRAQHEDVIEGHEAMVEDVRDKAEDAIRKAGALLEQERSDKRRIMKDLKRTREEVGKLRTAAAEKLAEDEAADDESLVSSSTTEPTAKDTEIADLRDIIRRQIADMKTMKSELLVLRKENKALKTLSTSSKELQSTVAALEAEVATLRTENTTLSSTMQEHEALNGAMDERMAAMLSKLMKERARTVIGKRDGQWVESVKEMQSEKELLGKVLMRQWGREEVGVAREEEGERQRYKYQFVKK</sequence>
<evidence type="ECO:0000313" key="4">
    <source>
        <dbReference type="Proteomes" id="UP000800040"/>
    </source>
</evidence>
<feature type="compositionally biased region" description="Basic and acidic residues" evidence="2">
    <location>
        <begin position="286"/>
        <end position="297"/>
    </location>
</feature>
<proteinExistence type="predicted"/>
<feature type="region of interest" description="Disordered" evidence="2">
    <location>
        <begin position="1"/>
        <end position="73"/>
    </location>
</feature>
<protein>
    <submittedName>
        <fullName evidence="3">Uncharacterized protein</fullName>
    </submittedName>
</protein>
<organism evidence="3 4">
    <name type="scientific">Decorospora gaudefroyi</name>
    <dbReference type="NCBI Taxonomy" id="184978"/>
    <lineage>
        <taxon>Eukaryota</taxon>
        <taxon>Fungi</taxon>
        <taxon>Dikarya</taxon>
        <taxon>Ascomycota</taxon>
        <taxon>Pezizomycotina</taxon>
        <taxon>Dothideomycetes</taxon>
        <taxon>Pleosporomycetidae</taxon>
        <taxon>Pleosporales</taxon>
        <taxon>Pleosporineae</taxon>
        <taxon>Pleosporaceae</taxon>
        <taxon>Decorospora</taxon>
    </lineage>
</organism>
<name>A0A6A5KKI5_9PLEO</name>
<feature type="compositionally biased region" description="Basic and acidic residues" evidence="2">
    <location>
        <begin position="126"/>
        <end position="137"/>
    </location>
</feature>
<feature type="compositionally biased region" description="Basic and acidic residues" evidence="2">
    <location>
        <begin position="387"/>
        <end position="396"/>
    </location>
</feature>
<feature type="compositionally biased region" description="Low complexity" evidence="2">
    <location>
        <begin position="10"/>
        <end position="25"/>
    </location>
</feature>
<dbReference type="AlphaFoldDB" id="A0A6A5KKI5"/>
<feature type="coiled-coil region" evidence="1">
    <location>
        <begin position="861"/>
        <end position="912"/>
    </location>
</feature>
<feature type="region of interest" description="Disordered" evidence="2">
    <location>
        <begin position="818"/>
        <end position="844"/>
    </location>
</feature>
<feature type="coiled-coil region" evidence="1">
    <location>
        <begin position="426"/>
        <end position="481"/>
    </location>
</feature>
<feature type="region of interest" description="Disordered" evidence="2">
    <location>
        <begin position="85"/>
        <end position="167"/>
    </location>
</feature>
<evidence type="ECO:0000256" key="1">
    <source>
        <dbReference type="SAM" id="Coils"/>
    </source>
</evidence>
<feature type="region of interest" description="Disordered" evidence="2">
    <location>
        <begin position="384"/>
        <end position="417"/>
    </location>
</feature>
<keyword evidence="4" id="KW-1185">Reference proteome</keyword>
<feature type="compositionally biased region" description="Acidic residues" evidence="2">
    <location>
        <begin position="822"/>
        <end position="831"/>
    </location>
</feature>
<dbReference type="OrthoDB" id="3911405at2759"/>
<feature type="coiled-coil region" evidence="1">
    <location>
        <begin position="651"/>
        <end position="809"/>
    </location>
</feature>
<feature type="compositionally biased region" description="Basic and acidic residues" evidence="2">
    <location>
        <begin position="92"/>
        <end position="117"/>
    </location>
</feature>
<gene>
    <name evidence="3" type="ORF">BDW02DRAFT_569502</name>
</gene>
<feature type="region of interest" description="Disordered" evidence="2">
    <location>
        <begin position="286"/>
        <end position="322"/>
    </location>
</feature>
<reference evidence="3" key="1">
    <citation type="submission" date="2020-01" db="EMBL/GenBank/DDBJ databases">
        <authorList>
            <consortium name="DOE Joint Genome Institute"/>
            <person name="Haridas S."/>
            <person name="Albert R."/>
            <person name="Binder M."/>
            <person name="Bloem J."/>
            <person name="Labutti K."/>
            <person name="Salamov A."/>
            <person name="Andreopoulos B."/>
            <person name="Baker S.E."/>
            <person name="Barry K."/>
            <person name="Bills G."/>
            <person name="Bluhm B.H."/>
            <person name="Cannon C."/>
            <person name="Castanera R."/>
            <person name="Culley D.E."/>
            <person name="Daum C."/>
            <person name="Ezra D."/>
            <person name="Gonzalez J.B."/>
            <person name="Henrissat B."/>
            <person name="Kuo A."/>
            <person name="Liang C."/>
            <person name="Lipzen A."/>
            <person name="Lutzoni F."/>
            <person name="Magnuson J."/>
            <person name="Mondo S."/>
            <person name="Nolan M."/>
            <person name="Ohm R."/>
            <person name="Pangilinan J."/>
            <person name="Park H.-J."/>
            <person name="Ramirez L."/>
            <person name="Alfaro M."/>
            <person name="Sun H."/>
            <person name="Tritt A."/>
            <person name="Yoshinaga Y."/>
            <person name="Zwiers L.-H."/>
            <person name="Turgeon B.G."/>
            <person name="Goodwin S.B."/>
            <person name="Spatafora J.W."/>
            <person name="Crous P.W."/>
            <person name="Grigoriev I.V."/>
        </authorList>
    </citation>
    <scope>NUCLEOTIDE SEQUENCE</scope>
    <source>
        <strain evidence="3">P77</strain>
    </source>
</reference>
<feature type="compositionally biased region" description="Polar residues" evidence="2">
    <location>
        <begin position="397"/>
        <end position="408"/>
    </location>
</feature>
<dbReference type="Proteomes" id="UP000800040">
    <property type="component" value="Unassembled WGS sequence"/>
</dbReference>